<evidence type="ECO:0000313" key="3">
    <source>
        <dbReference type="Proteomes" id="UP000515121"/>
    </source>
</evidence>
<dbReference type="PANTHER" id="PTHR35546:SF25">
    <property type="entry name" value="F-BOX DOMAIN-CONTAINING PROTEIN"/>
    <property type="match status" value="1"/>
</dbReference>
<sequence>MVTTRSSRLRLNITSAEMVANSEDLLKDILLRLPIKTLIKFKIVSKPWLSLISSPHFGLSYTHFLQNSHFLKPQQALFLDVVYKKLPSKFMFLRLNPELKRLPLFDFIHARNVRILQSCYGLILCVSQSNNGSSYFLCNPITKKFKKFSFPITRGVTIGNRGRFFHHVGVNLAFDPFKSPYYKIISIWQDIFFRNDPKASRCFMHFIDIYSSETDSWSVLKIKFTWSQEMNFDRAVLFNGAIHWDSSYRRSLYFDPYNECLKQMPMPTIDSTWVRYLGESGGHLHIVAANGFSFFEFKIFEMGEDYSNWFLKYKLNLDAKMYVLAPKDTVRNFLLSCAVQSDEEKGDSLLAIFPGGFAISYNLADGTVKRLRCSNIQNYGPDFETFRACCRYFETLACV</sequence>
<dbReference type="Pfam" id="PF07734">
    <property type="entry name" value="FBA_1"/>
    <property type="match status" value="1"/>
</dbReference>
<dbReference type="InterPro" id="IPR055290">
    <property type="entry name" value="At3g26010-like"/>
</dbReference>
<gene>
    <name evidence="4" type="primary">LOC111297434</name>
</gene>
<organism evidence="3 4">
    <name type="scientific">Durio zibethinus</name>
    <name type="common">Durian</name>
    <dbReference type="NCBI Taxonomy" id="66656"/>
    <lineage>
        <taxon>Eukaryota</taxon>
        <taxon>Viridiplantae</taxon>
        <taxon>Streptophyta</taxon>
        <taxon>Embryophyta</taxon>
        <taxon>Tracheophyta</taxon>
        <taxon>Spermatophyta</taxon>
        <taxon>Magnoliopsida</taxon>
        <taxon>eudicotyledons</taxon>
        <taxon>Gunneridae</taxon>
        <taxon>Pentapetalae</taxon>
        <taxon>rosids</taxon>
        <taxon>malvids</taxon>
        <taxon>Malvales</taxon>
        <taxon>Malvaceae</taxon>
        <taxon>Helicteroideae</taxon>
        <taxon>Durio</taxon>
    </lineage>
</organism>
<dbReference type="PANTHER" id="PTHR35546">
    <property type="entry name" value="F-BOX PROTEIN INTERACTION DOMAIN PROTEIN-RELATED"/>
    <property type="match status" value="1"/>
</dbReference>
<dbReference type="InterPro" id="IPR036047">
    <property type="entry name" value="F-box-like_dom_sf"/>
</dbReference>
<name>A0A6P5Z5P2_DURZI</name>
<proteinExistence type="predicted"/>
<dbReference type="AlphaFoldDB" id="A0A6P5Z5P2"/>
<dbReference type="Pfam" id="PF00646">
    <property type="entry name" value="F-box"/>
    <property type="match status" value="1"/>
</dbReference>
<dbReference type="OrthoDB" id="1848451at2759"/>
<evidence type="ECO:0000259" key="1">
    <source>
        <dbReference type="Pfam" id="PF00646"/>
    </source>
</evidence>
<dbReference type="RefSeq" id="XP_022747905.1">
    <property type="nucleotide sequence ID" value="XM_022892170.1"/>
</dbReference>
<dbReference type="KEGG" id="dzi:111297434"/>
<evidence type="ECO:0000259" key="2">
    <source>
        <dbReference type="Pfam" id="PF07734"/>
    </source>
</evidence>
<dbReference type="InterPro" id="IPR006527">
    <property type="entry name" value="F-box-assoc_dom_typ1"/>
</dbReference>
<feature type="domain" description="F-box" evidence="1">
    <location>
        <begin position="23"/>
        <end position="58"/>
    </location>
</feature>
<feature type="domain" description="F-box associated beta-propeller type 1" evidence="2">
    <location>
        <begin position="113"/>
        <end position="261"/>
    </location>
</feature>
<dbReference type="CDD" id="cd22157">
    <property type="entry name" value="F-box_AtFBW1-like"/>
    <property type="match status" value="1"/>
</dbReference>
<keyword evidence="3" id="KW-1185">Reference proteome</keyword>
<protein>
    <submittedName>
        <fullName evidence="4">F-box protein At5g07610-like</fullName>
    </submittedName>
</protein>
<dbReference type="SUPFAM" id="SSF81383">
    <property type="entry name" value="F-box domain"/>
    <property type="match status" value="1"/>
</dbReference>
<evidence type="ECO:0000313" key="4">
    <source>
        <dbReference type="RefSeq" id="XP_022747905.1"/>
    </source>
</evidence>
<dbReference type="InterPro" id="IPR001810">
    <property type="entry name" value="F-box_dom"/>
</dbReference>
<reference evidence="4" key="1">
    <citation type="submission" date="2025-08" db="UniProtKB">
        <authorList>
            <consortium name="RefSeq"/>
        </authorList>
    </citation>
    <scope>IDENTIFICATION</scope>
    <source>
        <tissue evidence="4">Fruit stalk</tissue>
    </source>
</reference>
<accession>A0A6P5Z5P2</accession>
<dbReference type="GeneID" id="111297434"/>
<dbReference type="Proteomes" id="UP000515121">
    <property type="component" value="Unplaced"/>
</dbReference>